<comment type="caution">
    <text evidence="2">The sequence shown here is derived from an EMBL/GenBank/DDBJ whole genome shotgun (WGS) entry which is preliminary data.</text>
</comment>
<dbReference type="CDD" id="cd03801">
    <property type="entry name" value="GT4_PimA-like"/>
    <property type="match status" value="1"/>
</dbReference>
<dbReference type="PANTHER" id="PTHR45919:SF1">
    <property type="entry name" value="GDP-MAN:MAN(3)GLCNAC(2)-PP-DOL ALPHA-1,2-MANNOSYLTRANSFERASE"/>
    <property type="match status" value="1"/>
</dbReference>
<name>A0A7C4NNZ5_9CREN</name>
<feature type="domain" description="Glycosyl transferase family 1" evidence="1">
    <location>
        <begin position="218"/>
        <end position="360"/>
    </location>
</feature>
<dbReference type="PANTHER" id="PTHR45919">
    <property type="entry name" value="GDP-MAN:MAN(3)GLCNAC(2)-PP-DOL ALPHA-1,2-MANNOSYLTRANSFERASE"/>
    <property type="match status" value="1"/>
</dbReference>
<keyword evidence="2" id="KW-0808">Transferase</keyword>
<dbReference type="GO" id="GO:0016020">
    <property type="term" value="C:membrane"/>
    <property type="evidence" value="ECO:0007669"/>
    <property type="project" value="TreeGrafter"/>
</dbReference>
<dbReference type="InterPro" id="IPR038013">
    <property type="entry name" value="ALG11"/>
</dbReference>
<dbReference type="Pfam" id="PF00534">
    <property type="entry name" value="Glycos_transf_1"/>
    <property type="match status" value="1"/>
</dbReference>
<evidence type="ECO:0000259" key="1">
    <source>
        <dbReference type="Pfam" id="PF00534"/>
    </source>
</evidence>
<dbReference type="AlphaFoldDB" id="A0A7C4NNZ5"/>
<organism evidence="2">
    <name type="scientific">Ignisphaera aggregans</name>
    <dbReference type="NCBI Taxonomy" id="334771"/>
    <lineage>
        <taxon>Archaea</taxon>
        <taxon>Thermoproteota</taxon>
        <taxon>Thermoprotei</taxon>
        <taxon>Desulfurococcales</taxon>
        <taxon>Desulfurococcaceae</taxon>
        <taxon>Ignisphaera</taxon>
    </lineage>
</organism>
<proteinExistence type="predicted"/>
<sequence length="392" mass="45694">MSKSVAFFATSIHKPGGAGYVERQIVKALMDLNYETYLILPDTVAMGKIEKSEELRELLSSKNVHVIANRHPLSYGKMNLFLRQFEHLLRHPDIKSLKPDIAWFMSSLPRLMVREARSSKIYVYYHMLAPWYYEIRGYYRRYRWYDLSMLYLAMNIAMNKVLTYDENPFLVAYKVLVNSSYMQLLAEKYWKKKVHVLSPPVHLNKLSGLVRGRSGRLDYVLCFGRISPEKRYEDTLKAVSMTETKPKVIIAGSIEGKSSIQYLKHLLRIAKLLSIKAEVIPNVSEKEKWELFSKATVYVHNTRAEHFGISVVEAMALGTPVIVHRSGEPYFGITNRGHYGLVYDTLEDLAKYIDELFTNEYFWLRFHSLAIKRARDYDYALFVNKLKKLLES</sequence>
<dbReference type="Gene3D" id="3.40.50.2000">
    <property type="entry name" value="Glycogen Phosphorylase B"/>
    <property type="match status" value="2"/>
</dbReference>
<dbReference type="GO" id="GO:0004377">
    <property type="term" value="F:GDP-Man:Man(3)GlcNAc(2)-PP-Dol alpha-1,2-mannosyltransferase activity"/>
    <property type="evidence" value="ECO:0007669"/>
    <property type="project" value="InterPro"/>
</dbReference>
<protein>
    <submittedName>
        <fullName evidence="2">Glycosyltransferase</fullName>
    </submittedName>
</protein>
<evidence type="ECO:0000313" key="2">
    <source>
        <dbReference type="EMBL" id="HGQ65248.1"/>
    </source>
</evidence>
<dbReference type="InterPro" id="IPR001296">
    <property type="entry name" value="Glyco_trans_1"/>
</dbReference>
<dbReference type="SUPFAM" id="SSF53756">
    <property type="entry name" value="UDP-Glycosyltransferase/glycogen phosphorylase"/>
    <property type="match status" value="1"/>
</dbReference>
<accession>A0A7C4NNZ5</accession>
<reference evidence="2" key="1">
    <citation type="journal article" date="2020" name="mSystems">
        <title>Genome- and Community-Level Interaction Insights into Carbon Utilization and Element Cycling Functions of Hydrothermarchaeota in Hydrothermal Sediment.</title>
        <authorList>
            <person name="Zhou Z."/>
            <person name="Liu Y."/>
            <person name="Xu W."/>
            <person name="Pan J."/>
            <person name="Luo Z.H."/>
            <person name="Li M."/>
        </authorList>
    </citation>
    <scope>NUCLEOTIDE SEQUENCE [LARGE SCALE GENOMIC DNA]</scope>
    <source>
        <strain evidence="2">SpSt-637</strain>
    </source>
</reference>
<gene>
    <name evidence="2" type="ORF">ENU08_08410</name>
</gene>
<dbReference type="GO" id="GO:0006487">
    <property type="term" value="P:protein N-linked glycosylation"/>
    <property type="evidence" value="ECO:0007669"/>
    <property type="project" value="TreeGrafter"/>
</dbReference>
<dbReference type="EMBL" id="DTBD01000081">
    <property type="protein sequence ID" value="HGQ65248.1"/>
    <property type="molecule type" value="Genomic_DNA"/>
</dbReference>